<dbReference type="RefSeq" id="WP_390194914.1">
    <property type="nucleotide sequence ID" value="NZ_JBHMEP010000006.1"/>
</dbReference>
<dbReference type="InterPro" id="IPR009056">
    <property type="entry name" value="Cyt_c-like_dom"/>
</dbReference>
<reference evidence="9 10" key="1">
    <citation type="submission" date="2024-09" db="EMBL/GenBank/DDBJ databases">
        <authorList>
            <person name="Sun Q."/>
            <person name="Mori K."/>
        </authorList>
    </citation>
    <scope>NUCLEOTIDE SEQUENCE [LARGE SCALE GENOMIC DNA]</scope>
    <source>
        <strain evidence="9 10">CECT 8064</strain>
    </source>
</reference>
<evidence type="ECO:0000256" key="6">
    <source>
        <dbReference type="PROSITE-ProRule" id="PRU00433"/>
    </source>
</evidence>
<keyword evidence="3 6" id="KW-0479">Metal-binding</keyword>
<keyword evidence="10" id="KW-1185">Reference proteome</keyword>
<dbReference type="InterPro" id="IPR050597">
    <property type="entry name" value="Cytochrome_c_Oxidase_Subunit"/>
</dbReference>
<gene>
    <name evidence="9" type="ORF">ACFFUV_16800</name>
</gene>
<dbReference type="Proteomes" id="UP001589645">
    <property type="component" value="Unassembled WGS sequence"/>
</dbReference>
<accession>A0ABV5HR30</accession>
<feature type="chain" id="PRO_5046201076" evidence="7">
    <location>
        <begin position="19"/>
        <end position="104"/>
    </location>
</feature>
<evidence type="ECO:0000256" key="1">
    <source>
        <dbReference type="ARBA" id="ARBA00022448"/>
    </source>
</evidence>
<sequence length="104" mass="11634">MRYFFTLLLCVLALPTFAQGNPEQGKIKSPSCVFCHGKNGHAVDAQYPNLAGQNAEYLYRAMKAYQQGQRESQFAKMMQTQLSKLSDQDLKDVAAFYANQSASD</sequence>
<dbReference type="Gene3D" id="1.10.760.10">
    <property type="entry name" value="Cytochrome c-like domain"/>
    <property type="match status" value="1"/>
</dbReference>
<feature type="signal peptide" evidence="7">
    <location>
        <begin position="1"/>
        <end position="18"/>
    </location>
</feature>
<keyword evidence="4" id="KW-0249">Electron transport</keyword>
<evidence type="ECO:0000256" key="7">
    <source>
        <dbReference type="SAM" id="SignalP"/>
    </source>
</evidence>
<evidence type="ECO:0000256" key="2">
    <source>
        <dbReference type="ARBA" id="ARBA00022617"/>
    </source>
</evidence>
<evidence type="ECO:0000313" key="10">
    <source>
        <dbReference type="Proteomes" id="UP001589645"/>
    </source>
</evidence>
<dbReference type="PROSITE" id="PS51007">
    <property type="entry name" value="CYTC"/>
    <property type="match status" value="1"/>
</dbReference>
<keyword evidence="2 6" id="KW-0349">Heme</keyword>
<protein>
    <submittedName>
        <fullName evidence="9">C-type cytochrome</fullName>
    </submittedName>
</protein>
<dbReference type="SUPFAM" id="SSF46626">
    <property type="entry name" value="Cytochrome c"/>
    <property type="match status" value="1"/>
</dbReference>
<evidence type="ECO:0000313" key="9">
    <source>
        <dbReference type="EMBL" id="MFB9136628.1"/>
    </source>
</evidence>
<dbReference type="InterPro" id="IPR036909">
    <property type="entry name" value="Cyt_c-like_dom_sf"/>
</dbReference>
<evidence type="ECO:0000256" key="4">
    <source>
        <dbReference type="ARBA" id="ARBA00022982"/>
    </source>
</evidence>
<organism evidence="9 10">
    <name type="scientific">Vibrio olivae</name>
    <dbReference type="NCBI Taxonomy" id="1243002"/>
    <lineage>
        <taxon>Bacteria</taxon>
        <taxon>Pseudomonadati</taxon>
        <taxon>Pseudomonadota</taxon>
        <taxon>Gammaproteobacteria</taxon>
        <taxon>Vibrionales</taxon>
        <taxon>Vibrionaceae</taxon>
        <taxon>Vibrio</taxon>
    </lineage>
</organism>
<comment type="caution">
    <text evidence="9">The sequence shown here is derived from an EMBL/GenBank/DDBJ whole genome shotgun (WGS) entry which is preliminary data.</text>
</comment>
<dbReference type="Pfam" id="PF00034">
    <property type="entry name" value="Cytochrom_C"/>
    <property type="match status" value="1"/>
</dbReference>
<evidence type="ECO:0000256" key="3">
    <source>
        <dbReference type="ARBA" id="ARBA00022723"/>
    </source>
</evidence>
<evidence type="ECO:0000256" key="5">
    <source>
        <dbReference type="ARBA" id="ARBA00023004"/>
    </source>
</evidence>
<dbReference type="PANTHER" id="PTHR33751:SF9">
    <property type="entry name" value="CYTOCHROME C4"/>
    <property type="match status" value="1"/>
</dbReference>
<keyword evidence="5 6" id="KW-0408">Iron</keyword>
<proteinExistence type="predicted"/>
<evidence type="ECO:0000259" key="8">
    <source>
        <dbReference type="PROSITE" id="PS51007"/>
    </source>
</evidence>
<dbReference type="EMBL" id="JBHMEP010000006">
    <property type="protein sequence ID" value="MFB9136628.1"/>
    <property type="molecule type" value="Genomic_DNA"/>
</dbReference>
<keyword evidence="1" id="KW-0813">Transport</keyword>
<dbReference type="PANTHER" id="PTHR33751">
    <property type="entry name" value="CBB3-TYPE CYTOCHROME C OXIDASE SUBUNIT FIXP"/>
    <property type="match status" value="1"/>
</dbReference>
<feature type="domain" description="Cytochrome c" evidence="8">
    <location>
        <begin position="20"/>
        <end position="101"/>
    </location>
</feature>
<name>A0ABV5HR30_9VIBR</name>
<keyword evidence="7" id="KW-0732">Signal</keyword>